<dbReference type="AlphaFoldDB" id="A0A059C274"/>
<reference evidence="2" key="1">
    <citation type="submission" date="2013-07" db="EMBL/GenBank/DDBJ databases">
        <title>The genome of Eucalyptus grandis.</title>
        <authorList>
            <person name="Schmutz J."/>
            <person name="Hayes R."/>
            <person name="Myburg A."/>
            <person name="Tuskan G."/>
            <person name="Grattapaglia D."/>
            <person name="Rokhsar D.S."/>
        </authorList>
    </citation>
    <scope>NUCLEOTIDE SEQUENCE</scope>
    <source>
        <tissue evidence="2">Leaf extractions</tissue>
    </source>
</reference>
<proteinExistence type="predicted"/>
<evidence type="ECO:0000256" key="1">
    <source>
        <dbReference type="SAM" id="MobiDB-lite"/>
    </source>
</evidence>
<protein>
    <submittedName>
        <fullName evidence="2">Uncharacterized protein</fullName>
    </submittedName>
</protein>
<dbReference type="Gramene" id="KCW72354">
    <property type="protein sequence ID" value="KCW72354"/>
    <property type="gene ID" value="EUGRSUZ_E00808"/>
</dbReference>
<sequence>MQIARSKARKPKHPSDNFRGYEQALFDWWEKAGKIQSSFIKKKKKKPSLHISSRIPLSAATPARTIQSPISLPNDKRTRKAKGPDFTANQSGADGFRSRTKRELGTEIR</sequence>
<dbReference type="InParanoid" id="A0A059C274"/>
<organism evidence="2">
    <name type="scientific">Eucalyptus grandis</name>
    <name type="common">Flooded gum</name>
    <dbReference type="NCBI Taxonomy" id="71139"/>
    <lineage>
        <taxon>Eukaryota</taxon>
        <taxon>Viridiplantae</taxon>
        <taxon>Streptophyta</taxon>
        <taxon>Embryophyta</taxon>
        <taxon>Tracheophyta</taxon>
        <taxon>Spermatophyta</taxon>
        <taxon>Magnoliopsida</taxon>
        <taxon>eudicotyledons</taxon>
        <taxon>Gunneridae</taxon>
        <taxon>Pentapetalae</taxon>
        <taxon>rosids</taxon>
        <taxon>malvids</taxon>
        <taxon>Myrtales</taxon>
        <taxon>Myrtaceae</taxon>
        <taxon>Myrtoideae</taxon>
        <taxon>Eucalypteae</taxon>
        <taxon>Eucalyptus</taxon>
    </lineage>
</organism>
<dbReference type="EMBL" id="KK198757">
    <property type="protein sequence ID" value="KCW72354.1"/>
    <property type="molecule type" value="Genomic_DNA"/>
</dbReference>
<evidence type="ECO:0000313" key="2">
    <source>
        <dbReference type="EMBL" id="KCW72354.1"/>
    </source>
</evidence>
<gene>
    <name evidence="2" type="ORF">EUGRSUZ_E00808</name>
</gene>
<accession>A0A059C274</accession>
<name>A0A059C274_EUCGR</name>
<feature type="region of interest" description="Disordered" evidence="1">
    <location>
        <begin position="60"/>
        <end position="109"/>
    </location>
</feature>